<dbReference type="EMBL" id="OV121137">
    <property type="protein sequence ID" value="CAH0559161.1"/>
    <property type="molecule type" value="Genomic_DNA"/>
</dbReference>
<protein>
    <submittedName>
        <fullName evidence="1">Uncharacterized protein</fullName>
    </submittedName>
</protein>
<evidence type="ECO:0000313" key="2">
    <source>
        <dbReference type="Proteomes" id="UP001154078"/>
    </source>
</evidence>
<accession>A0A9P0BAD0</accession>
<reference evidence="1" key="1">
    <citation type="submission" date="2021-12" db="EMBL/GenBank/DDBJ databases">
        <authorList>
            <person name="King R."/>
        </authorList>
    </citation>
    <scope>NUCLEOTIDE SEQUENCE</scope>
</reference>
<dbReference type="OrthoDB" id="6747557at2759"/>
<proteinExistence type="predicted"/>
<dbReference type="AlphaFoldDB" id="A0A9P0BAD0"/>
<keyword evidence="2" id="KW-1185">Reference proteome</keyword>
<evidence type="ECO:0000313" key="1">
    <source>
        <dbReference type="EMBL" id="CAH0559161.1"/>
    </source>
</evidence>
<sequence length="132" mass="15217">MNEVELFSNFQSEFPELLPTDRVMEDEPNLEDGTDIIMQEIFPLTSNMDELNSANAVDLDIVQELLTSSGALEDQRSSSVLKELNLRHFVIIFYEKVEYPGKVISVNDEGAVIECMKKGNKFWRWPKQKDIM</sequence>
<organism evidence="1 2">
    <name type="scientific">Brassicogethes aeneus</name>
    <name type="common">Rape pollen beetle</name>
    <name type="synonym">Meligethes aeneus</name>
    <dbReference type="NCBI Taxonomy" id="1431903"/>
    <lineage>
        <taxon>Eukaryota</taxon>
        <taxon>Metazoa</taxon>
        <taxon>Ecdysozoa</taxon>
        <taxon>Arthropoda</taxon>
        <taxon>Hexapoda</taxon>
        <taxon>Insecta</taxon>
        <taxon>Pterygota</taxon>
        <taxon>Neoptera</taxon>
        <taxon>Endopterygota</taxon>
        <taxon>Coleoptera</taxon>
        <taxon>Polyphaga</taxon>
        <taxon>Cucujiformia</taxon>
        <taxon>Nitidulidae</taxon>
        <taxon>Meligethinae</taxon>
        <taxon>Brassicogethes</taxon>
    </lineage>
</organism>
<gene>
    <name evidence="1" type="ORF">MELIAE_LOCUS9307</name>
</gene>
<name>A0A9P0BAD0_BRAAE</name>
<dbReference type="Proteomes" id="UP001154078">
    <property type="component" value="Chromosome 6"/>
</dbReference>